<evidence type="ECO:0000313" key="11">
    <source>
        <dbReference type="EMBL" id="MBS7525556.1"/>
    </source>
</evidence>
<dbReference type="NCBIfam" id="TIGR00467">
    <property type="entry name" value="lysS_arch"/>
    <property type="match status" value="1"/>
</dbReference>
<accession>A0ABS5PLT6</accession>
<dbReference type="EMBL" id="JAHBCL010000003">
    <property type="protein sequence ID" value="MBS7525556.1"/>
    <property type="molecule type" value="Genomic_DNA"/>
</dbReference>
<dbReference type="InterPro" id="IPR008925">
    <property type="entry name" value="aa_tRNA-synth_I_cd-bd_sf"/>
</dbReference>
<dbReference type="PANTHER" id="PTHR37940">
    <property type="entry name" value="LYSINE--TRNA LIGASE"/>
    <property type="match status" value="1"/>
</dbReference>
<dbReference type="InterPro" id="IPR020751">
    <property type="entry name" value="aa-tRNA-synth_I_codon-bd_sub2"/>
</dbReference>
<evidence type="ECO:0000256" key="4">
    <source>
        <dbReference type="ARBA" id="ARBA00022598"/>
    </source>
</evidence>
<dbReference type="EC" id="6.1.1.6" evidence="10"/>
<keyword evidence="8 10" id="KW-0030">Aminoacyl-tRNA synthetase</keyword>
<dbReference type="RefSeq" id="WP_213235344.1">
    <property type="nucleotide sequence ID" value="NZ_JAHBCL010000003.1"/>
</dbReference>
<sequence>MHWAMKTAEAIIERYPNEEVYVCASGISPTSEIHIGNFREAVTTYFVTKALAQLGKRTRFIFSWDDYDVFKRVPDHLPSTLSRYIGMPLIDVPDPFGCHQSFAAHFENEFEEALNQYGIHPEFINQSTMYKSGVYNEDVRLALKMRHEIYDLLHTFDGRQDSAVRENFYPITLYCRNCLTNHTTVTGYSPETDVVQYHCTCGHQEVAELESINRIKLTWKADWAMRWKHERVCFEPGGHKHSVPGGSYDISKLISEQIFGRKAPFYMPYDHTGIKSKISPKTGNLITPKDLLEVYPPEIVLYLYSKYNADHAFDIDMDEDVVRNYSEFEQISKQYHEGRVEDDDLKFALELSNITRSASWFGPRFSVIASALPLLNDDLEMMETLLLNEKQTGEMSEASVKEKVLRASYWISKWQPEQKVAIKTTPEVKFINNLKQEERLWLQNFKALLEKAEDVHSDRFLNQLETMTDTMMSGDSDWDKAAFRLIYQLTIGQNTGPQIPMLIDIMGKESLIALLNKI</sequence>
<dbReference type="InterPro" id="IPR002904">
    <property type="entry name" value="Lys-tRNA-ligase"/>
</dbReference>
<dbReference type="PANTHER" id="PTHR37940:SF1">
    <property type="entry name" value="LYSINE--TRNA LIGASE"/>
    <property type="match status" value="1"/>
</dbReference>
<evidence type="ECO:0000256" key="9">
    <source>
        <dbReference type="ARBA" id="ARBA00048573"/>
    </source>
</evidence>
<dbReference type="SUPFAM" id="SSF48163">
    <property type="entry name" value="An anticodon-binding domain of class I aminoacyl-tRNA synthetases"/>
    <property type="match status" value="1"/>
</dbReference>
<evidence type="ECO:0000256" key="8">
    <source>
        <dbReference type="ARBA" id="ARBA00023146"/>
    </source>
</evidence>
<comment type="subcellular location">
    <subcellularLocation>
        <location evidence="1 10">Cytoplasm</location>
    </subcellularLocation>
</comment>
<dbReference type="Gene3D" id="6.10.20.10">
    <property type="entry name" value="Lysine tRNA ligase, stem contact fold domain"/>
    <property type="match status" value="1"/>
</dbReference>
<evidence type="ECO:0000256" key="7">
    <source>
        <dbReference type="ARBA" id="ARBA00022917"/>
    </source>
</evidence>
<dbReference type="GO" id="GO:0004824">
    <property type="term" value="F:lysine-tRNA ligase activity"/>
    <property type="evidence" value="ECO:0007669"/>
    <property type="project" value="UniProtKB-EC"/>
</dbReference>
<dbReference type="Gene3D" id="1.10.10.350">
    <property type="match status" value="1"/>
</dbReference>
<gene>
    <name evidence="10 11" type="primary">lysS</name>
    <name evidence="11" type="ORF">KHM83_02550</name>
</gene>
<comment type="similarity">
    <text evidence="2 10">Belongs to the class-I aminoacyl-tRNA synthetase family.</text>
</comment>
<keyword evidence="3 10" id="KW-0963">Cytoplasm</keyword>
<evidence type="ECO:0000256" key="5">
    <source>
        <dbReference type="ARBA" id="ARBA00022741"/>
    </source>
</evidence>
<reference evidence="11 12" key="1">
    <citation type="submission" date="2021-05" db="EMBL/GenBank/DDBJ databases">
        <title>Fusibacter ferrireducens sp. nov., an anaerobic, sulfur- and Fe-reducing bacterium isolated from the mangrove sediment.</title>
        <authorList>
            <person name="Qiu D."/>
        </authorList>
    </citation>
    <scope>NUCLEOTIDE SEQUENCE [LARGE SCALE GENOMIC DNA]</scope>
    <source>
        <strain evidence="11 12">DSM 12116</strain>
    </source>
</reference>
<dbReference type="Pfam" id="PF01921">
    <property type="entry name" value="tRNA-synt_1f"/>
    <property type="match status" value="1"/>
</dbReference>
<dbReference type="Gene3D" id="3.40.50.620">
    <property type="entry name" value="HUPs"/>
    <property type="match status" value="1"/>
</dbReference>
<name>A0ABS5PLT6_9FIRM</name>
<evidence type="ECO:0000256" key="2">
    <source>
        <dbReference type="ARBA" id="ARBA00005594"/>
    </source>
</evidence>
<organism evidence="11 12">
    <name type="scientific">Fusibacter paucivorans</name>
    <dbReference type="NCBI Taxonomy" id="76009"/>
    <lineage>
        <taxon>Bacteria</taxon>
        <taxon>Bacillati</taxon>
        <taxon>Bacillota</taxon>
        <taxon>Clostridia</taxon>
        <taxon>Eubacteriales</taxon>
        <taxon>Eubacteriales Family XII. Incertae Sedis</taxon>
        <taxon>Fusibacter</taxon>
    </lineage>
</organism>
<comment type="caution">
    <text evidence="10">Lacks conserved residue(s) required for the propagation of feature annotation.</text>
</comment>
<dbReference type="InterPro" id="IPR014729">
    <property type="entry name" value="Rossmann-like_a/b/a_fold"/>
</dbReference>
<comment type="caution">
    <text evidence="11">The sequence shown here is derived from an EMBL/GenBank/DDBJ whole genome shotgun (WGS) entry which is preliminary data.</text>
</comment>
<dbReference type="Gene3D" id="1.10.10.770">
    <property type="match status" value="1"/>
</dbReference>
<proteinExistence type="inferred from homology"/>
<evidence type="ECO:0000256" key="10">
    <source>
        <dbReference type="HAMAP-Rule" id="MF_00177"/>
    </source>
</evidence>
<evidence type="ECO:0000256" key="1">
    <source>
        <dbReference type="ARBA" id="ARBA00004496"/>
    </source>
</evidence>
<dbReference type="HAMAP" id="MF_00177">
    <property type="entry name" value="Lys_tRNA_synth_class1"/>
    <property type="match status" value="1"/>
</dbReference>
<comment type="catalytic activity">
    <reaction evidence="9 10">
        <text>tRNA(Lys) + L-lysine + ATP = L-lysyl-tRNA(Lys) + AMP + diphosphate</text>
        <dbReference type="Rhea" id="RHEA:20792"/>
        <dbReference type="Rhea" id="RHEA-COMP:9696"/>
        <dbReference type="Rhea" id="RHEA-COMP:9697"/>
        <dbReference type="ChEBI" id="CHEBI:30616"/>
        <dbReference type="ChEBI" id="CHEBI:32551"/>
        <dbReference type="ChEBI" id="CHEBI:33019"/>
        <dbReference type="ChEBI" id="CHEBI:78442"/>
        <dbReference type="ChEBI" id="CHEBI:78529"/>
        <dbReference type="ChEBI" id="CHEBI:456215"/>
        <dbReference type="EC" id="6.1.1.6"/>
    </reaction>
</comment>
<keyword evidence="7 10" id="KW-0648">Protein biosynthesis</keyword>
<keyword evidence="6 10" id="KW-0067">ATP-binding</keyword>
<keyword evidence="4 10" id="KW-0436">Ligase</keyword>
<keyword evidence="12" id="KW-1185">Reference proteome</keyword>
<evidence type="ECO:0000256" key="6">
    <source>
        <dbReference type="ARBA" id="ARBA00022840"/>
    </source>
</evidence>
<keyword evidence="5 10" id="KW-0547">Nucleotide-binding</keyword>
<dbReference type="Proteomes" id="UP000746471">
    <property type="component" value="Unassembled WGS sequence"/>
</dbReference>
<dbReference type="InterPro" id="IPR042078">
    <property type="entry name" value="Lys-tRNA-ligase_SC_fold"/>
</dbReference>
<protein>
    <recommendedName>
        <fullName evidence="10">Lysine--tRNA ligase</fullName>
        <ecNumber evidence="10">6.1.1.6</ecNumber>
    </recommendedName>
    <alternativeName>
        <fullName evidence="10">Lysyl-tRNA synthetase</fullName>
        <shortName evidence="10">LysRS</shortName>
    </alternativeName>
</protein>
<dbReference type="SUPFAM" id="SSF52374">
    <property type="entry name" value="Nucleotidylyl transferase"/>
    <property type="match status" value="1"/>
</dbReference>
<evidence type="ECO:0000256" key="3">
    <source>
        <dbReference type="ARBA" id="ARBA00022490"/>
    </source>
</evidence>
<evidence type="ECO:0000313" key="12">
    <source>
        <dbReference type="Proteomes" id="UP000746471"/>
    </source>
</evidence>